<organism evidence="1 2">
    <name type="scientific">Coemansia linderi</name>
    <dbReference type="NCBI Taxonomy" id="2663919"/>
    <lineage>
        <taxon>Eukaryota</taxon>
        <taxon>Fungi</taxon>
        <taxon>Fungi incertae sedis</taxon>
        <taxon>Zoopagomycota</taxon>
        <taxon>Kickxellomycotina</taxon>
        <taxon>Kickxellomycetes</taxon>
        <taxon>Kickxellales</taxon>
        <taxon>Kickxellaceae</taxon>
        <taxon>Coemansia</taxon>
    </lineage>
</organism>
<gene>
    <name evidence="1" type="ORF">GGI18_004332</name>
</gene>
<evidence type="ECO:0000313" key="1">
    <source>
        <dbReference type="EMBL" id="KAJ2776543.1"/>
    </source>
</evidence>
<reference evidence="1" key="1">
    <citation type="submission" date="2022-07" db="EMBL/GenBank/DDBJ databases">
        <title>Phylogenomic reconstructions and comparative analyses of Kickxellomycotina fungi.</title>
        <authorList>
            <person name="Reynolds N.K."/>
            <person name="Stajich J.E."/>
            <person name="Barry K."/>
            <person name="Grigoriev I.V."/>
            <person name="Crous P."/>
            <person name="Smith M.E."/>
        </authorList>
    </citation>
    <scope>NUCLEOTIDE SEQUENCE</scope>
    <source>
        <strain evidence="1">BCRC 34191</strain>
    </source>
</reference>
<dbReference type="Proteomes" id="UP001140066">
    <property type="component" value="Unassembled WGS sequence"/>
</dbReference>
<proteinExistence type="predicted"/>
<dbReference type="EMBL" id="JANBUK010001937">
    <property type="protein sequence ID" value="KAJ2776543.1"/>
    <property type="molecule type" value="Genomic_DNA"/>
</dbReference>
<name>A0ACC1KA77_9FUNG</name>
<accession>A0ACC1KA77</accession>
<protein>
    <submittedName>
        <fullName evidence="1">Uncharacterized protein</fullName>
    </submittedName>
</protein>
<comment type="caution">
    <text evidence="1">The sequence shown here is derived from an EMBL/GenBank/DDBJ whole genome shotgun (WGS) entry which is preliminary data.</text>
</comment>
<keyword evidence="2" id="KW-1185">Reference proteome</keyword>
<sequence length="438" mass="45913">MASTIGTTGESEKNCSDPTSCSKSSAPELDSMLSSPQEPPPDSLYGWVVVFSGFMMLMVALGPTNSFGVYLLEYQSSVFPSTPVSTLSWIGSLQFASMCFFGIGAGVLVERFDARLVGAMGGLVSGGALVVASACSSPIALVFTQGILFGAGSSCLLIPAISLPSQWMQKHRAAATGIALAGGSIGGLWMSFATRSMVANLGWQWSLRITGLMTIGVGCPASLLLRKRIQVPKREKIVDVQAMRNPLFALLFSVSLFTAGGYFMPYNFMPSYTVVALGESQNWSTSISSILNAGSITGRILVGVLADFIGPLNAMFLSLLISNLTILAVWLPFKNLGALVASALIFGFVSGSAVSLVPVVAASLFGVKRLASLLGLLFFSYTLGSLACSPVGGALLDKYGQGTNYTPLIIYGGAFFSAATLLLGILRMVVNSNLRVKI</sequence>
<evidence type="ECO:0000313" key="2">
    <source>
        <dbReference type="Proteomes" id="UP001140066"/>
    </source>
</evidence>